<dbReference type="Proteomes" id="UP000736164">
    <property type="component" value="Unassembled WGS sequence"/>
</dbReference>
<feature type="compositionally biased region" description="Basic and acidic residues" evidence="2">
    <location>
        <begin position="162"/>
        <end position="171"/>
    </location>
</feature>
<dbReference type="GO" id="GO:0002218">
    <property type="term" value="P:activation of innate immune response"/>
    <property type="evidence" value="ECO:0007669"/>
    <property type="project" value="InterPro"/>
</dbReference>
<dbReference type="InterPro" id="IPR001878">
    <property type="entry name" value="Znf_CCHC"/>
</dbReference>
<feature type="non-terminal residue" evidence="4">
    <location>
        <position position="417"/>
    </location>
</feature>
<organism evidence="4 5">
    <name type="scientific">Atractosteus spatula</name>
    <name type="common">Alligator gar</name>
    <name type="synonym">Lepisosteus spatula</name>
    <dbReference type="NCBI Taxonomy" id="7917"/>
    <lineage>
        <taxon>Eukaryota</taxon>
        <taxon>Metazoa</taxon>
        <taxon>Chordata</taxon>
        <taxon>Craniata</taxon>
        <taxon>Vertebrata</taxon>
        <taxon>Euteleostomi</taxon>
        <taxon>Actinopterygii</taxon>
        <taxon>Neopterygii</taxon>
        <taxon>Holostei</taxon>
        <taxon>Semionotiformes</taxon>
        <taxon>Lepisosteidae</taxon>
        <taxon>Atractosteus</taxon>
    </lineage>
</organism>
<evidence type="ECO:0000259" key="3">
    <source>
        <dbReference type="PROSITE" id="PS50158"/>
    </source>
</evidence>
<keyword evidence="1" id="KW-0863">Zinc-finger</keyword>
<dbReference type="Pfam" id="PF23058">
    <property type="entry name" value="RBD_ZCCHC3_2nd"/>
    <property type="match status" value="1"/>
</dbReference>
<reference evidence="4" key="1">
    <citation type="journal article" date="2021" name="Cell">
        <title>Tracing the genetic footprints of vertebrate landing in non-teleost ray-finned fishes.</title>
        <authorList>
            <person name="Bi X."/>
            <person name="Wang K."/>
            <person name="Yang L."/>
            <person name="Pan H."/>
            <person name="Jiang H."/>
            <person name="Wei Q."/>
            <person name="Fang M."/>
            <person name="Yu H."/>
            <person name="Zhu C."/>
            <person name="Cai Y."/>
            <person name="He Y."/>
            <person name="Gan X."/>
            <person name="Zeng H."/>
            <person name="Yu D."/>
            <person name="Zhu Y."/>
            <person name="Jiang H."/>
            <person name="Qiu Q."/>
            <person name="Yang H."/>
            <person name="Zhang Y.E."/>
            <person name="Wang W."/>
            <person name="Zhu M."/>
            <person name="He S."/>
            <person name="Zhang G."/>
        </authorList>
    </citation>
    <scope>NUCLEOTIDE SEQUENCE</scope>
    <source>
        <strain evidence="4">Allg_001</strain>
    </source>
</reference>
<dbReference type="InterPro" id="IPR042509">
    <property type="entry name" value="ZCCHC3"/>
</dbReference>
<dbReference type="Gene3D" id="4.10.60.10">
    <property type="entry name" value="Zinc finger, CCHC-type"/>
    <property type="match status" value="1"/>
</dbReference>
<feature type="compositionally biased region" description="Low complexity" evidence="2">
    <location>
        <begin position="302"/>
        <end position="324"/>
    </location>
</feature>
<dbReference type="SMART" id="SM00343">
    <property type="entry name" value="ZnF_C2HC"/>
    <property type="match status" value="3"/>
</dbReference>
<protein>
    <submittedName>
        <fullName evidence="4">ZCHC3 protein</fullName>
    </submittedName>
</protein>
<feature type="compositionally biased region" description="Basic and acidic residues" evidence="2">
    <location>
        <begin position="225"/>
        <end position="243"/>
    </location>
</feature>
<evidence type="ECO:0000313" key="5">
    <source>
        <dbReference type="Proteomes" id="UP000736164"/>
    </source>
</evidence>
<feature type="non-terminal residue" evidence="4">
    <location>
        <position position="1"/>
    </location>
</feature>
<dbReference type="EMBL" id="JAAWVO010045797">
    <property type="protein sequence ID" value="MBN3319576.1"/>
    <property type="molecule type" value="Genomic_DNA"/>
</dbReference>
<dbReference type="InterPro" id="IPR057811">
    <property type="entry name" value="RBD_ZCCHC3_2nd"/>
</dbReference>
<keyword evidence="1" id="KW-0479">Metal-binding</keyword>
<feature type="compositionally biased region" description="Low complexity" evidence="2">
    <location>
        <begin position="178"/>
        <end position="188"/>
    </location>
</feature>
<gene>
    <name evidence="4" type="primary">Zcchc3_98</name>
    <name evidence="4" type="ORF">GTO95_0009911</name>
</gene>
<comment type="caution">
    <text evidence="4">The sequence shown here is derived from an EMBL/GenBank/DDBJ whole genome shotgun (WGS) entry which is preliminary data.</text>
</comment>
<feature type="region of interest" description="Disordered" evidence="2">
    <location>
        <begin position="393"/>
        <end position="417"/>
    </location>
</feature>
<accession>A0A8J7NXP3</accession>
<feature type="domain" description="CCHC-type" evidence="3">
    <location>
        <begin position="127"/>
        <end position="142"/>
    </location>
</feature>
<feature type="compositionally biased region" description="Basic and acidic residues" evidence="2">
    <location>
        <begin position="340"/>
        <end position="358"/>
    </location>
</feature>
<dbReference type="GO" id="GO:0003723">
    <property type="term" value="F:RNA binding"/>
    <property type="evidence" value="ECO:0007669"/>
    <property type="project" value="InterPro"/>
</dbReference>
<dbReference type="AlphaFoldDB" id="A0A8J7NXP3"/>
<keyword evidence="5" id="KW-1185">Reference proteome</keyword>
<feature type="domain" description="CCHC-type" evidence="3">
    <location>
        <begin position="108"/>
        <end position="123"/>
    </location>
</feature>
<evidence type="ECO:0000256" key="1">
    <source>
        <dbReference type="PROSITE-ProRule" id="PRU00047"/>
    </source>
</evidence>
<dbReference type="GO" id="GO:0003690">
    <property type="term" value="F:double-stranded DNA binding"/>
    <property type="evidence" value="ECO:0007669"/>
    <property type="project" value="InterPro"/>
</dbReference>
<evidence type="ECO:0000313" key="4">
    <source>
        <dbReference type="EMBL" id="MBN3319576.1"/>
    </source>
</evidence>
<keyword evidence="1" id="KW-0862">Zinc</keyword>
<feature type="region of interest" description="Disordered" evidence="2">
    <location>
        <begin position="152"/>
        <end position="368"/>
    </location>
</feature>
<proteinExistence type="predicted"/>
<dbReference type="PANTHER" id="PTHR22639">
    <property type="entry name" value="GAG-RELATED PROTEIN"/>
    <property type="match status" value="1"/>
</dbReference>
<dbReference type="InterPro" id="IPR036875">
    <property type="entry name" value="Znf_CCHC_sf"/>
</dbReference>
<dbReference type="PROSITE" id="PS50158">
    <property type="entry name" value="ZF_CCHC"/>
    <property type="match status" value="2"/>
</dbReference>
<sequence length="417" mass="46605">MRKTNQRTITVCTYNPYVPTERVTAYLGRYVTVVGKPTEVRDEGVWYGKRQYRVLLKEDPEGVDGFQHPPARFNIGADRGYLYYPRMPDFCSKCRRSGHKTNTCDIVRCHNCNEDGHLAKTCRAAKKCDGCGAEGHLLRQCKVSKPSFAQVVEAGRQKPVSRQRERAENKEPAPPPLRTETAEATPPAASVPQDGRQEEGQDGRPEEGTWITPSKKGKRKREKRPRADPPSEGQKKRVVRENRFLVLEETELSSLEAQEQPEEAAQEMETLPPEAQETEPPSPESHGQQEEAAQEEVTPSPEAQGQQEEAAQEVGTPSPEAQEQQQEEAAQELEPPSPEAQEKLEVPETPGEREERSLPEAVAESILEEDEDYFEAALEPGLMVGLDLSSMFTFQSPARPGGSPAYSPQDPNERSYI</sequence>
<feature type="compositionally biased region" description="Basic residues" evidence="2">
    <location>
        <begin position="215"/>
        <end position="224"/>
    </location>
</feature>
<evidence type="ECO:0000256" key="2">
    <source>
        <dbReference type="SAM" id="MobiDB-lite"/>
    </source>
</evidence>
<dbReference type="SUPFAM" id="SSF57756">
    <property type="entry name" value="Retrovirus zinc finger-like domains"/>
    <property type="match status" value="1"/>
</dbReference>
<feature type="compositionally biased region" description="Basic and acidic residues" evidence="2">
    <location>
        <begin position="195"/>
        <end position="207"/>
    </location>
</feature>
<name>A0A8J7NXP3_ATRSP</name>
<dbReference type="PANTHER" id="PTHR22639:SF3">
    <property type="entry name" value="ZINC FINGER CCHC DOMAIN-CONTAINING PROTEIN 3"/>
    <property type="match status" value="1"/>
</dbReference>
<dbReference type="Pfam" id="PF00098">
    <property type="entry name" value="zf-CCHC"/>
    <property type="match status" value="1"/>
</dbReference>
<dbReference type="GO" id="GO:0008270">
    <property type="term" value="F:zinc ion binding"/>
    <property type="evidence" value="ECO:0007669"/>
    <property type="project" value="UniProtKB-KW"/>
</dbReference>